<dbReference type="InterPro" id="IPR050401">
    <property type="entry name" value="Cyclic_nucleotide_synthase"/>
</dbReference>
<dbReference type="GO" id="GO:0004016">
    <property type="term" value="F:adenylate cyclase activity"/>
    <property type="evidence" value="ECO:0007669"/>
    <property type="project" value="TreeGrafter"/>
</dbReference>
<keyword evidence="5" id="KW-0472">Membrane</keyword>
<comment type="caution">
    <text evidence="8">The sequence shown here is derived from an EMBL/GenBank/DDBJ whole genome shotgun (WGS) entry which is preliminary data.</text>
</comment>
<dbReference type="GO" id="GO:0005886">
    <property type="term" value="C:plasma membrane"/>
    <property type="evidence" value="ECO:0007669"/>
    <property type="project" value="TreeGrafter"/>
</dbReference>
<gene>
    <name evidence="8" type="ORF">HaLaN_23223</name>
</gene>
<evidence type="ECO:0000259" key="7">
    <source>
        <dbReference type="PROSITE" id="PS50125"/>
    </source>
</evidence>
<protein>
    <recommendedName>
        <fullName evidence="7">Guanylate cyclase domain-containing protein</fullName>
    </recommendedName>
</protein>
<dbReference type="AlphaFoldDB" id="A0A699ZTL7"/>
<keyword evidence="9" id="KW-1185">Reference proteome</keyword>
<reference evidence="8 9" key="1">
    <citation type="submission" date="2020-02" db="EMBL/GenBank/DDBJ databases">
        <title>Draft genome sequence of Haematococcus lacustris strain NIES-144.</title>
        <authorList>
            <person name="Morimoto D."/>
            <person name="Nakagawa S."/>
            <person name="Yoshida T."/>
            <person name="Sawayama S."/>
        </authorList>
    </citation>
    <scope>NUCLEOTIDE SEQUENCE [LARGE SCALE GENOMIC DNA]</scope>
    <source>
        <strain evidence="8 9">NIES-144</strain>
    </source>
</reference>
<dbReference type="GO" id="GO:0004383">
    <property type="term" value="F:guanylate cyclase activity"/>
    <property type="evidence" value="ECO:0007669"/>
    <property type="project" value="TreeGrafter"/>
</dbReference>
<keyword evidence="2" id="KW-0812">Transmembrane</keyword>
<dbReference type="SUPFAM" id="SSF55073">
    <property type="entry name" value="Nucleotide cyclase"/>
    <property type="match status" value="1"/>
</dbReference>
<dbReference type="PANTHER" id="PTHR11920:SF335">
    <property type="entry name" value="GUANYLATE CYCLASE"/>
    <property type="match status" value="1"/>
</dbReference>
<sequence>MQHAPPCWHEITIIPLLDPVLDQHVLLITQTDVTKRVDVERKLAELTTAQMSFLEAMFPRHVIEHMLSAPGMMSTDAGRLANDHEQVTVLFADVVGFTNMSKEVSSAVVMMFLKL</sequence>
<evidence type="ECO:0000256" key="6">
    <source>
        <dbReference type="ARBA" id="ARBA00023239"/>
    </source>
</evidence>
<name>A0A699ZTL7_HAELA</name>
<feature type="non-terminal residue" evidence="8">
    <location>
        <position position="1"/>
    </location>
</feature>
<keyword evidence="6" id="KW-0456">Lyase</keyword>
<accession>A0A699ZTL7</accession>
<dbReference type="InterPro" id="IPR029787">
    <property type="entry name" value="Nucleotide_cyclase"/>
</dbReference>
<evidence type="ECO:0000313" key="9">
    <source>
        <dbReference type="Proteomes" id="UP000485058"/>
    </source>
</evidence>
<evidence type="ECO:0000256" key="3">
    <source>
        <dbReference type="ARBA" id="ARBA00022741"/>
    </source>
</evidence>
<dbReference type="GO" id="GO:0035556">
    <property type="term" value="P:intracellular signal transduction"/>
    <property type="evidence" value="ECO:0007669"/>
    <property type="project" value="InterPro"/>
</dbReference>
<keyword evidence="3" id="KW-0547">Nucleotide-binding</keyword>
<organism evidence="8 9">
    <name type="scientific">Haematococcus lacustris</name>
    <name type="common">Green alga</name>
    <name type="synonym">Haematococcus pluvialis</name>
    <dbReference type="NCBI Taxonomy" id="44745"/>
    <lineage>
        <taxon>Eukaryota</taxon>
        <taxon>Viridiplantae</taxon>
        <taxon>Chlorophyta</taxon>
        <taxon>core chlorophytes</taxon>
        <taxon>Chlorophyceae</taxon>
        <taxon>CS clade</taxon>
        <taxon>Chlamydomonadales</taxon>
        <taxon>Haematococcaceae</taxon>
        <taxon>Haematococcus</taxon>
    </lineage>
</organism>
<comment type="subcellular location">
    <subcellularLocation>
        <location evidence="1">Membrane</location>
    </subcellularLocation>
</comment>
<dbReference type="Proteomes" id="UP000485058">
    <property type="component" value="Unassembled WGS sequence"/>
</dbReference>
<keyword evidence="4" id="KW-1133">Transmembrane helix</keyword>
<dbReference type="Gene3D" id="3.30.70.1230">
    <property type="entry name" value="Nucleotide cyclase"/>
    <property type="match status" value="1"/>
</dbReference>
<dbReference type="PANTHER" id="PTHR11920">
    <property type="entry name" value="GUANYLYL CYCLASE"/>
    <property type="match status" value="1"/>
</dbReference>
<dbReference type="PROSITE" id="PS50125">
    <property type="entry name" value="GUANYLATE_CYCLASE_2"/>
    <property type="match status" value="1"/>
</dbReference>
<feature type="domain" description="Guanylate cyclase" evidence="7">
    <location>
        <begin position="88"/>
        <end position="115"/>
    </location>
</feature>
<dbReference type="EMBL" id="BLLF01002772">
    <property type="protein sequence ID" value="GFH25285.1"/>
    <property type="molecule type" value="Genomic_DNA"/>
</dbReference>
<dbReference type="GO" id="GO:0007168">
    <property type="term" value="P:receptor guanylyl cyclase signaling pathway"/>
    <property type="evidence" value="ECO:0007669"/>
    <property type="project" value="TreeGrafter"/>
</dbReference>
<evidence type="ECO:0000256" key="4">
    <source>
        <dbReference type="ARBA" id="ARBA00022989"/>
    </source>
</evidence>
<evidence type="ECO:0000313" key="8">
    <source>
        <dbReference type="EMBL" id="GFH25285.1"/>
    </source>
</evidence>
<dbReference type="InterPro" id="IPR001054">
    <property type="entry name" value="A/G_cyclase"/>
</dbReference>
<evidence type="ECO:0000256" key="5">
    <source>
        <dbReference type="ARBA" id="ARBA00023136"/>
    </source>
</evidence>
<evidence type="ECO:0000256" key="2">
    <source>
        <dbReference type="ARBA" id="ARBA00022692"/>
    </source>
</evidence>
<evidence type="ECO:0000256" key="1">
    <source>
        <dbReference type="ARBA" id="ARBA00004370"/>
    </source>
</evidence>
<dbReference type="GO" id="GO:0000166">
    <property type="term" value="F:nucleotide binding"/>
    <property type="evidence" value="ECO:0007669"/>
    <property type="project" value="UniProtKB-KW"/>
</dbReference>
<proteinExistence type="predicted"/>
<dbReference type="GO" id="GO:0001653">
    <property type="term" value="F:peptide receptor activity"/>
    <property type="evidence" value="ECO:0007669"/>
    <property type="project" value="TreeGrafter"/>
</dbReference>